<dbReference type="InterPro" id="IPR011577">
    <property type="entry name" value="Cyt_b561_bac/Ni-Hgenase"/>
</dbReference>
<keyword evidence="12 13" id="KW-0472">Membrane</keyword>
<keyword evidence="7 13" id="KW-0812">Transmembrane</keyword>
<name>A0A9X2CHC8_9GAMM</name>
<comment type="caution">
    <text evidence="16">The sequence shown here is derived from an EMBL/GenBank/DDBJ whole genome shotgun (WGS) entry which is preliminary data.</text>
</comment>
<dbReference type="Gene3D" id="1.20.950.20">
    <property type="entry name" value="Transmembrane di-heme cytochromes, Chain C"/>
    <property type="match status" value="1"/>
</dbReference>
<keyword evidence="11" id="KW-0408">Iron</keyword>
<evidence type="ECO:0000256" key="5">
    <source>
        <dbReference type="ARBA" id="ARBA00022475"/>
    </source>
</evidence>
<comment type="subcellular location">
    <subcellularLocation>
        <location evidence="2">Cell membrane</location>
        <topology evidence="2">Multi-pass membrane protein</topology>
    </subcellularLocation>
</comment>
<sequence>MFIKSLRSLFVMLVIPLVLSMGLGLSASAMAADDQSSQQQAVQTSDADLWRAVKAGESGYTVAKGVETGVLINVVGNEGEIVRNQYLTPVMGITVVGVFAAFLFFYLVNGPSKLSKGFSGKMVLRWSKADLWIHWVMATSCLALIFTGLNIMLGKHVLQPYIGEGLWAALIYGSKTIHDWVGPIFIVSWLLCVVKWMPMQTFKMYDLKWFLVVGGYVNFGPFKGQHPDSGFANAGEKLWFWSLTLFGLFIAASGLMLVLPGLDLPREASMAALLIHSISAVIIIAFTIVHIWMATVLSEGGMECMVSGYCDENWAVQHHNVWYDEMRDSNSIVYKD</sequence>
<protein>
    <submittedName>
        <fullName evidence="16">Formate dehydrogenase subunit gamma</fullName>
        <ecNumber evidence="16">1.17.1.9</ecNumber>
    </submittedName>
</protein>
<dbReference type="GO" id="GO:0046872">
    <property type="term" value="F:metal ion binding"/>
    <property type="evidence" value="ECO:0007669"/>
    <property type="project" value="UniProtKB-KW"/>
</dbReference>
<keyword evidence="8" id="KW-0479">Metal-binding</keyword>
<feature type="transmembrane region" description="Helical" evidence="13">
    <location>
        <begin position="180"/>
        <end position="197"/>
    </location>
</feature>
<evidence type="ECO:0000256" key="13">
    <source>
        <dbReference type="SAM" id="Phobius"/>
    </source>
</evidence>
<accession>A0A9X2CHC8</accession>
<dbReference type="InterPro" id="IPR016174">
    <property type="entry name" value="Di-haem_cyt_TM"/>
</dbReference>
<dbReference type="GO" id="GO:0009055">
    <property type="term" value="F:electron transfer activity"/>
    <property type="evidence" value="ECO:0007669"/>
    <property type="project" value="InterPro"/>
</dbReference>
<dbReference type="GO" id="GO:0005886">
    <property type="term" value="C:plasma membrane"/>
    <property type="evidence" value="ECO:0007669"/>
    <property type="project" value="UniProtKB-SubCell"/>
</dbReference>
<gene>
    <name evidence="16" type="ORF">L2740_07035</name>
</gene>
<proteinExistence type="inferred from homology"/>
<comment type="similarity">
    <text evidence="3">Belongs to the formate dehydrogenase gamma subunit family.</text>
</comment>
<evidence type="ECO:0000256" key="6">
    <source>
        <dbReference type="ARBA" id="ARBA00022617"/>
    </source>
</evidence>
<dbReference type="GO" id="GO:0015944">
    <property type="term" value="P:formate oxidation"/>
    <property type="evidence" value="ECO:0007669"/>
    <property type="project" value="TreeGrafter"/>
</dbReference>
<dbReference type="SUPFAM" id="SSF81342">
    <property type="entry name" value="Transmembrane di-heme cytochromes"/>
    <property type="match status" value="1"/>
</dbReference>
<evidence type="ECO:0000313" key="16">
    <source>
        <dbReference type="EMBL" id="MCL1138304.1"/>
    </source>
</evidence>
<dbReference type="AlphaFoldDB" id="A0A9X2CHC8"/>
<evidence type="ECO:0000256" key="10">
    <source>
        <dbReference type="ARBA" id="ARBA00022989"/>
    </source>
</evidence>
<keyword evidence="9" id="KW-0249">Electron transport</keyword>
<keyword evidence="10 13" id="KW-1133">Transmembrane helix</keyword>
<feature type="signal peptide" evidence="14">
    <location>
        <begin position="1"/>
        <end position="31"/>
    </location>
</feature>
<feature type="chain" id="PRO_5040922060" evidence="14">
    <location>
        <begin position="32"/>
        <end position="336"/>
    </location>
</feature>
<feature type="domain" description="Cytochrome b561 bacterial/Ni-hydrogenase" evidence="15">
    <location>
        <begin position="126"/>
        <end position="300"/>
    </location>
</feature>
<dbReference type="GO" id="GO:0009061">
    <property type="term" value="P:anaerobic respiration"/>
    <property type="evidence" value="ECO:0007669"/>
    <property type="project" value="TreeGrafter"/>
</dbReference>
<reference evidence="16" key="1">
    <citation type="submission" date="2022-01" db="EMBL/GenBank/DDBJ databases">
        <title>Whole genome-based taxonomy of the Shewanellaceae.</title>
        <authorList>
            <person name="Martin-Rodriguez A.J."/>
        </authorList>
    </citation>
    <scope>NUCLEOTIDE SEQUENCE</scope>
    <source>
        <strain evidence="16">KCTC 23973</strain>
    </source>
</reference>
<evidence type="ECO:0000256" key="2">
    <source>
        <dbReference type="ARBA" id="ARBA00004651"/>
    </source>
</evidence>
<dbReference type="EC" id="1.17.1.9" evidence="16"/>
<dbReference type="PANTHER" id="PTHR30074:SF6">
    <property type="entry name" value="FORMATE DEHYDROGENASE GAMMA SUBUNIT"/>
    <property type="match status" value="1"/>
</dbReference>
<comment type="cofactor">
    <cofactor evidence="1">
        <name>heme</name>
        <dbReference type="ChEBI" id="CHEBI:30413"/>
    </cofactor>
</comment>
<keyword evidence="17" id="KW-1185">Reference proteome</keyword>
<evidence type="ECO:0000256" key="14">
    <source>
        <dbReference type="SAM" id="SignalP"/>
    </source>
</evidence>
<dbReference type="GO" id="GO:0009326">
    <property type="term" value="C:formate dehydrogenase complex"/>
    <property type="evidence" value="ECO:0007669"/>
    <property type="project" value="InterPro"/>
</dbReference>
<evidence type="ECO:0000256" key="1">
    <source>
        <dbReference type="ARBA" id="ARBA00001971"/>
    </source>
</evidence>
<dbReference type="GO" id="GO:0008863">
    <property type="term" value="F:formate dehydrogenase (NAD+) activity"/>
    <property type="evidence" value="ECO:0007669"/>
    <property type="project" value="UniProtKB-EC"/>
</dbReference>
<feature type="transmembrane region" description="Helical" evidence="13">
    <location>
        <begin position="271"/>
        <end position="293"/>
    </location>
</feature>
<evidence type="ECO:0000259" key="15">
    <source>
        <dbReference type="Pfam" id="PF01292"/>
    </source>
</evidence>
<dbReference type="GO" id="GO:0036397">
    <property type="term" value="F:formate dehydrogenase (quinone) activity"/>
    <property type="evidence" value="ECO:0007669"/>
    <property type="project" value="TreeGrafter"/>
</dbReference>
<keyword evidence="5" id="KW-1003">Cell membrane</keyword>
<evidence type="ECO:0000256" key="9">
    <source>
        <dbReference type="ARBA" id="ARBA00022982"/>
    </source>
</evidence>
<organism evidence="16 17">
    <name type="scientific">Shewanella pneumatophori</name>
    <dbReference type="NCBI Taxonomy" id="314092"/>
    <lineage>
        <taxon>Bacteria</taxon>
        <taxon>Pseudomonadati</taxon>
        <taxon>Pseudomonadota</taxon>
        <taxon>Gammaproteobacteria</taxon>
        <taxon>Alteromonadales</taxon>
        <taxon>Shewanellaceae</taxon>
        <taxon>Shewanella</taxon>
    </lineage>
</organism>
<dbReference type="NCBIfam" id="TIGR01583">
    <property type="entry name" value="formate-DH-gamm"/>
    <property type="match status" value="1"/>
</dbReference>
<evidence type="ECO:0000256" key="8">
    <source>
        <dbReference type="ARBA" id="ARBA00022723"/>
    </source>
</evidence>
<dbReference type="RefSeq" id="WP_248949372.1">
    <property type="nucleotide sequence ID" value="NZ_JAKILB010000003.1"/>
</dbReference>
<evidence type="ECO:0000256" key="12">
    <source>
        <dbReference type="ARBA" id="ARBA00023136"/>
    </source>
</evidence>
<evidence type="ECO:0000313" key="17">
    <source>
        <dbReference type="Proteomes" id="UP001139293"/>
    </source>
</evidence>
<feature type="transmembrane region" description="Helical" evidence="13">
    <location>
        <begin position="86"/>
        <end position="108"/>
    </location>
</feature>
<keyword evidence="4" id="KW-0813">Transport</keyword>
<keyword evidence="6" id="KW-0349">Heme</keyword>
<feature type="transmembrane region" description="Helical" evidence="13">
    <location>
        <begin position="129"/>
        <end position="153"/>
    </location>
</feature>
<dbReference type="Pfam" id="PF01292">
    <property type="entry name" value="Ni_hydr_CYTB"/>
    <property type="match status" value="1"/>
</dbReference>
<dbReference type="FunFam" id="1.20.950.20:FF:000002">
    <property type="entry name" value="Formate dehydrogenase cytochrome b556 subunit"/>
    <property type="match status" value="1"/>
</dbReference>
<keyword evidence="16" id="KW-0560">Oxidoreductase</keyword>
<evidence type="ECO:0000256" key="3">
    <source>
        <dbReference type="ARBA" id="ARBA00010747"/>
    </source>
</evidence>
<evidence type="ECO:0000256" key="4">
    <source>
        <dbReference type="ARBA" id="ARBA00022448"/>
    </source>
</evidence>
<dbReference type="EMBL" id="JAKILB010000003">
    <property type="protein sequence ID" value="MCL1138304.1"/>
    <property type="molecule type" value="Genomic_DNA"/>
</dbReference>
<dbReference type="InterPro" id="IPR051817">
    <property type="entry name" value="FDH_cytochrome_b556_subunit"/>
</dbReference>
<dbReference type="PANTHER" id="PTHR30074">
    <property type="entry name" value="FORMATE DEHYDROGENASE, NITRATE-INDUCIBLE, CYTOCHROME B556 FDN SUBUNIT"/>
    <property type="match status" value="1"/>
</dbReference>
<evidence type="ECO:0000256" key="11">
    <source>
        <dbReference type="ARBA" id="ARBA00023004"/>
    </source>
</evidence>
<feature type="transmembrane region" description="Helical" evidence="13">
    <location>
        <begin position="238"/>
        <end position="259"/>
    </location>
</feature>
<evidence type="ECO:0000256" key="7">
    <source>
        <dbReference type="ARBA" id="ARBA00022692"/>
    </source>
</evidence>
<dbReference type="InterPro" id="IPR006471">
    <property type="entry name" value="Formate_DH_gsu"/>
</dbReference>
<dbReference type="Proteomes" id="UP001139293">
    <property type="component" value="Unassembled WGS sequence"/>
</dbReference>
<keyword evidence="14" id="KW-0732">Signal</keyword>
<dbReference type="GO" id="GO:0022904">
    <property type="term" value="P:respiratory electron transport chain"/>
    <property type="evidence" value="ECO:0007669"/>
    <property type="project" value="InterPro"/>
</dbReference>